<proteinExistence type="predicted"/>
<dbReference type="EMBL" id="LR822017">
    <property type="protein sequence ID" value="CAD0137113.1"/>
    <property type="molecule type" value="Genomic_DNA"/>
</dbReference>
<accession>A0A8D6U287</accession>
<organism evidence="1 2">
    <name type="scientific">Streptococcus thermophilus</name>
    <dbReference type="NCBI Taxonomy" id="1308"/>
    <lineage>
        <taxon>Bacteria</taxon>
        <taxon>Bacillati</taxon>
        <taxon>Bacillota</taxon>
        <taxon>Bacilli</taxon>
        <taxon>Lactobacillales</taxon>
        <taxon>Streptococcaceae</taxon>
        <taxon>Streptococcus</taxon>
    </lineage>
</organism>
<reference evidence="1 2" key="1">
    <citation type="submission" date="2020-06" db="EMBL/GenBank/DDBJ databases">
        <authorList>
            <person name="Chuat V."/>
        </authorList>
    </citation>
    <scope>NUCLEOTIDE SEQUENCE [LARGE SCALE GENOMIC DNA]</scope>
    <source>
        <strain evidence="1">STH_CIRM_336</strain>
    </source>
</reference>
<dbReference type="Proteomes" id="UP000509833">
    <property type="component" value="Chromosome"/>
</dbReference>
<dbReference type="AlphaFoldDB" id="A0A8D6U287"/>
<gene>
    <name evidence="1" type="ORF">STHERMO_0802</name>
</gene>
<name>A0A8D6U287_STRTR</name>
<sequence>MNCSLKQHELKRNEWLVGKNLYSLVDNGIVKFNTKATYKWDYTFESNAIIDIVEEVYKNKKIISFDKGTKVSTVFKELLVSKNITSIEVTEDLDSKEDIFIRLSDYFATFFGKLSRSYSNSFKLKDFETGKKKL</sequence>
<protein>
    <submittedName>
        <fullName evidence="1">Uncharacterized protein</fullName>
    </submittedName>
</protein>
<evidence type="ECO:0000313" key="2">
    <source>
        <dbReference type="Proteomes" id="UP000509833"/>
    </source>
</evidence>
<evidence type="ECO:0000313" key="1">
    <source>
        <dbReference type="EMBL" id="CAD0137113.1"/>
    </source>
</evidence>